<keyword evidence="8 10" id="KW-0675">Receptor</keyword>
<proteinExistence type="inferred from homology"/>
<dbReference type="GeneID" id="111109337"/>
<dbReference type="PROSITE" id="PS50262">
    <property type="entry name" value="G_PROTEIN_RECEP_F1_2"/>
    <property type="match status" value="1"/>
</dbReference>
<keyword evidence="14" id="KW-1185">Reference proteome</keyword>
<name>A0A8B8BCI3_CRAVI</name>
<dbReference type="GO" id="GO:0071880">
    <property type="term" value="P:adenylate cyclase-activating adrenergic receptor signaling pathway"/>
    <property type="evidence" value="ECO:0007669"/>
    <property type="project" value="TreeGrafter"/>
</dbReference>
<accession>A0A8B8BCI3</accession>
<evidence type="ECO:0000256" key="10">
    <source>
        <dbReference type="RuleBase" id="RU000688"/>
    </source>
</evidence>
<dbReference type="PANTHER" id="PTHR24248">
    <property type="entry name" value="ADRENERGIC RECEPTOR-RELATED G-PROTEIN COUPLED RECEPTOR"/>
    <property type="match status" value="1"/>
</dbReference>
<keyword evidence="3 10" id="KW-0812">Transmembrane</keyword>
<keyword evidence="4 12" id="KW-1133">Transmembrane helix</keyword>
<organism evidence="14 15">
    <name type="scientific">Crassostrea virginica</name>
    <name type="common">Eastern oyster</name>
    <dbReference type="NCBI Taxonomy" id="6565"/>
    <lineage>
        <taxon>Eukaryota</taxon>
        <taxon>Metazoa</taxon>
        <taxon>Spiralia</taxon>
        <taxon>Lophotrochozoa</taxon>
        <taxon>Mollusca</taxon>
        <taxon>Bivalvia</taxon>
        <taxon>Autobranchia</taxon>
        <taxon>Pteriomorphia</taxon>
        <taxon>Ostreida</taxon>
        <taxon>Ostreoidea</taxon>
        <taxon>Ostreidae</taxon>
        <taxon>Crassostrea</taxon>
    </lineage>
</organism>
<evidence type="ECO:0000256" key="7">
    <source>
        <dbReference type="ARBA" id="ARBA00023157"/>
    </source>
</evidence>
<comment type="subcellular location">
    <subcellularLocation>
        <location evidence="1">Cell membrane</location>
        <topology evidence="1">Multi-pass membrane protein</topology>
    </subcellularLocation>
</comment>
<feature type="transmembrane region" description="Helical" evidence="12">
    <location>
        <begin position="135"/>
        <end position="152"/>
    </location>
</feature>
<evidence type="ECO:0000259" key="13">
    <source>
        <dbReference type="PROSITE" id="PS50262"/>
    </source>
</evidence>
<keyword evidence="9 10" id="KW-0807">Transducer</keyword>
<feature type="transmembrane region" description="Helical" evidence="12">
    <location>
        <begin position="20"/>
        <end position="43"/>
    </location>
</feature>
<evidence type="ECO:0000256" key="11">
    <source>
        <dbReference type="SAM" id="MobiDB-lite"/>
    </source>
</evidence>
<evidence type="ECO:0000256" key="12">
    <source>
        <dbReference type="SAM" id="Phobius"/>
    </source>
</evidence>
<feature type="transmembrane region" description="Helical" evidence="12">
    <location>
        <begin position="179"/>
        <end position="203"/>
    </location>
</feature>
<keyword evidence="2" id="KW-1003">Cell membrane</keyword>
<comment type="similarity">
    <text evidence="10">Belongs to the G-protein coupled receptor 1 family.</text>
</comment>
<dbReference type="PROSITE" id="PS00237">
    <property type="entry name" value="G_PROTEIN_RECEP_F1_1"/>
    <property type="match status" value="1"/>
</dbReference>
<dbReference type="SUPFAM" id="SSF81321">
    <property type="entry name" value="Family A G protein-coupled receptor-like"/>
    <property type="match status" value="1"/>
</dbReference>
<feature type="domain" description="G-protein coupled receptors family 1 profile" evidence="13">
    <location>
        <begin position="35"/>
        <end position="360"/>
    </location>
</feature>
<evidence type="ECO:0000256" key="1">
    <source>
        <dbReference type="ARBA" id="ARBA00004651"/>
    </source>
</evidence>
<evidence type="ECO:0000256" key="4">
    <source>
        <dbReference type="ARBA" id="ARBA00022989"/>
    </source>
</evidence>
<evidence type="ECO:0000256" key="6">
    <source>
        <dbReference type="ARBA" id="ARBA00023136"/>
    </source>
</evidence>
<reference evidence="15" key="1">
    <citation type="submission" date="2025-08" db="UniProtKB">
        <authorList>
            <consortium name="RefSeq"/>
        </authorList>
    </citation>
    <scope>IDENTIFICATION</scope>
    <source>
        <tissue evidence="15">Whole sample</tissue>
    </source>
</reference>
<evidence type="ECO:0000256" key="9">
    <source>
        <dbReference type="ARBA" id="ARBA00023224"/>
    </source>
</evidence>
<evidence type="ECO:0000256" key="3">
    <source>
        <dbReference type="ARBA" id="ARBA00022692"/>
    </source>
</evidence>
<keyword evidence="6 12" id="KW-0472">Membrane</keyword>
<feature type="transmembrane region" description="Helical" evidence="12">
    <location>
        <begin position="340"/>
        <end position="362"/>
    </location>
</feature>
<dbReference type="InterPro" id="IPR000276">
    <property type="entry name" value="GPCR_Rhodpsn"/>
</dbReference>
<dbReference type="GO" id="GO:0043410">
    <property type="term" value="P:positive regulation of MAPK cascade"/>
    <property type="evidence" value="ECO:0007669"/>
    <property type="project" value="TreeGrafter"/>
</dbReference>
<keyword evidence="5 10" id="KW-0297">G-protein coupled receptor</keyword>
<evidence type="ECO:0000256" key="2">
    <source>
        <dbReference type="ARBA" id="ARBA00022475"/>
    </source>
</evidence>
<dbReference type="Proteomes" id="UP000694844">
    <property type="component" value="Chromosome 8"/>
</dbReference>
<dbReference type="AlphaFoldDB" id="A0A8B8BCI3"/>
<dbReference type="Gene3D" id="1.20.1070.10">
    <property type="entry name" value="Rhodopsin 7-helix transmembrane proteins"/>
    <property type="match status" value="1"/>
</dbReference>
<evidence type="ECO:0000256" key="5">
    <source>
        <dbReference type="ARBA" id="ARBA00023040"/>
    </source>
</evidence>
<feature type="transmembrane region" description="Helical" evidence="12">
    <location>
        <begin position="95"/>
        <end position="114"/>
    </location>
</feature>
<dbReference type="PRINTS" id="PR00237">
    <property type="entry name" value="GPCRRHODOPSN"/>
</dbReference>
<evidence type="ECO:0000313" key="15">
    <source>
        <dbReference type="RefSeq" id="XP_022301127.1"/>
    </source>
</evidence>
<dbReference type="SMART" id="SM01381">
    <property type="entry name" value="7TM_GPCR_Srsx"/>
    <property type="match status" value="1"/>
</dbReference>
<keyword evidence="7" id="KW-1015">Disulfide bond</keyword>
<dbReference type="GO" id="GO:0005886">
    <property type="term" value="C:plasma membrane"/>
    <property type="evidence" value="ECO:0007669"/>
    <property type="project" value="UniProtKB-SubCell"/>
</dbReference>
<dbReference type="Pfam" id="PF00001">
    <property type="entry name" value="7tm_1"/>
    <property type="match status" value="1"/>
</dbReference>
<dbReference type="PANTHER" id="PTHR24248:SF199">
    <property type="entry name" value="IP13425P-RELATED"/>
    <property type="match status" value="1"/>
</dbReference>
<evidence type="ECO:0000256" key="8">
    <source>
        <dbReference type="ARBA" id="ARBA00023170"/>
    </source>
</evidence>
<gene>
    <name evidence="15" type="primary">LOC111109337</name>
</gene>
<dbReference type="OrthoDB" id="10071887at2759"/>
<dbReference type="GO" id="GO:0004993">
    <property type="term" value="F:G protein-coupled serotonin receptor activity"/>
    <property type="evidence" value="ECO:0007669"/>
    <property type="project" value="UniProtKB-ARBA"/>
</dbReference>
<dbReference type="KEGG" id="cvn:111109337"/>
<dbReference type="InterPro" id="IPR017452">
    <property type="entry name" value="GPCR_Rhodpsn_7TM"/>
</dbReference>
<sequence>MNISNSSNLIETSIHWSKILLGVFLYLIVLVTILGNILVLMAVKNHKRLQTVFNIYVVNLALTDVLVAVTAVSFYTLDNILGYWPFGRIMCGLWIFFDYGMTFVSVFTLCIISIDRFWAVSWPVHYKSHHNKKKALGMITGVWLFTLLLWLPPCVLDRIQNYVDDRVCIWDPSLNKEMVIVIGVLGHHGSFLVLFGCYLRVLFVVRRQRRIATIGNSTSVPASTVSQRQQPRSQVTCVVSETDNIPSVSGACENDNNYLQIPILDKDESTLNTSHSGHSDKERKERLNQSKQTSKGPKTNKDAKVFITLTYIIVGYIVCWVPFHIVYDVTAVHPDLVSDITYTIAFWLTYLNSTLNPFLYNFSSSEFRSAFKDILKRKHR</sequence>
<dbReference type="RefSeq" id="XP_022301127.1">
    <property type="nucleotide sequence ID" value="XM_022445419.1"/>
</dbReference>
<dbReference type="CDD" id="cd14967">
    <property type="entry name" value="7tmA_amine_R-like"/>
    <property type="match status" value="1"/>
</dbReference>
<feature type="region of interest" description="Disordered" evidence="11">
    <location>
        <begin position="269"/>
        <end position="299"/>
    </location>
</feature>
<protein>
    <submittedName>
        <fullName evidence="15">LOW QUALITY PROTEIN: octopamine receptor Oamb-like</fullName>
    </submittedName>
</protein>
<feature type="transmembrane region" description="Helical" evidence="12">
    <location>
        <begin position="305"/>
        <end position="325"/>
    </location>
</feature>
<feature type="compositionally biased region" description="Basic and acidic residues" evidence="11">
    <location>
        <begin position="277"/>
        <end position="288"/>
    </location>
</feature>
<feature type="transmembrane region" description="Helical" evidence="12">
    <location>
        <begin position="55"/>
        <end position="75"/>
    </location>
</feature>
<evidence type="ECO:0000313" key="14">
    <source>
        <dbReference type="Proteomes" id="UP000694844"/>
    </source>
</evidence>